<keyword evidence="3" id="KW-1185">Reference proteome</keyword>
<accession>A0A371D5J4</accession>
<organism evidence="2 3">
    <name type="scientific">Lentinus brumalis</name>
    <dbReference type="NCBI Taxonomy" id="2498619"/>
    <lineage>
        <taxon>Eukaryota</taxon>
        <taxon>Fungi</taxon>
        <taxon>Dikarya</taxon>
        <taxon>Basidiomycota</taxon>
        <taxon>Agaricomycotina</taxon>
        <taxon>Agaricomycetes</taxon>
        <taxon>Polyporales</taxon>
        <taxon>Polyporaceae</taxon>
        <taxon>Lentinus</taxon>
    </lineage>
</organism>
<feature type="region of interest" description="Disordered" evidence="1">
    <location>
        <begin position="572"/>
        <end position="631"/>
    </location>
</feature>
<dbReference type="SUPFAM" id="SSF52047">
    <property type="entry name" value="RNI-like"/>
    <property type="match status" value="1"/>
</dbReference>
<dbReference type="Proteomes" id="UP000256964">
    <property type="component" value="Unassembled WGS sequence"/>
</dbReference>
<feature type="region of interest" description="Disordered" evidence="1">
    <location>
        <begin position="497"/>
        <end position="534"/>
    </location>
</feature>
<feature type="compositionally biased region" description="Acidic residues" evidence="1">
    <location>
        <begin position="505"/>
        <end position="517"/>
    </location>
</feature>
<reference evidence="2 3" key="1">
    <citation type="journal article" date="2018" name="Biotechnol. Biofuels">
        <title>Integrative visual omics of the white-rot fungus Polyporus brumalis exposes the biotechnological potential of its oxidative enzymes for delignifying raw plant biomass.</title>
        <authorList>
            <person name="Miyauchi S."/>
            <person name="Rancon A."/>
            <person name="Drula E."/>
            <person name="Hage H."/>
            <person name="Chaduli D."/>
            <person name="Favel A."/>
            <person name="Grisel S."/>
            <person name="Henrissat B."/>
            <person name="Herpoel-Gimbert I."/>
            <person name="Ruiz-Duenas F.J."/>
            <person name="Chevret D."/>
            <person name="Hainaut M."/>
            <person name="Lin J."/>
            <person name="Wang M."/>
            <person name="Pangilinan J."/>
            <person name="Lipzen A."/>
            <person name="Lesage-Meessen L."/>
            <person name="Navarro D."/>
            <person name="Riley R."/>
            <person name="Grigoriev I.V."/>
            <person name="Zhou S."/>
            <person name="Raouche S."/>
            <person name="Rosso M.N."/>
        </authorList>
    </citation>
    <scope>NUCLEOTIDE SEQUENCE [LARGE SCALE GENOMIC DNA]</scope>
    <source>
        <strain evidence="2 3">BRFM 1820</strain>
    </source>
</reference>
<feature type="compositionally biased region" description="Basic and acidic residues" evidence="1">
    <location>
        <begin position="518"/>
        <end position="533"/>
    </location>
</feature>
<protein>
    <recommendedName>
        <fullName evidence="4">F-box domain-containing protein</fullName>
    </recommendedName>
</protein>
<dbReference type="AlphaFoldDB" id="A0A371D5J4"/>
<feature type="region of interest" description="Disordered" evidence="1">
    <location>
        <begin position="1"/>
        <end position="20"/>
    </location>
</feature>
<feature type="compositionally biased region" description="Acidic residues" evidence="1">
    <location>
        <begin position="598"/>
        <end position="621"/>
    </location>
</feature>
<gene>
    <name evidence="2" type="ORF">OH76DRAFT_1405603</name>
</gene>
<evidence type="ECO:0000313" key="2">
    <source>
        <dbReference type="EMBL" id="RDX47807.1"/>
    </source>
</evidence>
<dbReference type="Gene3D" id="3.80.10.10">
    <property type="entry name" value="Ribonuclease Inhibitor"/>
    <property type="match status" value="1"/>
</dbReference>
<evidence type="ECO:0000313" key="3">
    <source>
        <dbReference type="Proteomes" id="UP000256964"/>
    </source>
</evidence>
<name>A0A371D5J4_9APHY</name>
<sequence length="650" mass="72627">MSTSSRRSTPSRRSSRPAEASIEELANRALADIAVEVLKLRESSKSLRRRNVELSDIYHVSLRHNCQLVEANTRLPATIARQNAALQAQKLSRPAPSLPHELLIIILRYALPPTYQHDPSIAIGPRNSWLESIRTKKTCALVCRGWSAPAAEILYQDVVFRRMGQICALADTFRAASSFQTPGRALSGLVRSIRMDSCVIWAPCATAVREDLELVLRQCTRLRSFSFHPHPSFPVFTWPSILRSDWGFNPSWVLDPTPGAVGGLLVERLVTGLQSLDLDLRVPLSESSFGSMMFMLSNAAHLTSLTLRRVSHLSVSKRELFPHIVLPQLTKLRIHLGHEVLSEYVSTRWQMPKLTSLMMVGCPIVPMTFLRAQGTKLTYLHFDDGWTDGTAVRLLYGANLLPRLHELCPVLEHLVLRITEGDYPALYVISPTLRYLDITSGTWFTIEQYRTLGLSPNSVVPNLQNVRLVMMPESTPYFPQICHPSLLLPNGTGPFTDFSHVPLPPDDDATSDGESTSDEEHAGNQDAAKKNEADSLEFTTGGIVYDFPLARLRQKSWLVTHDPQLDGYPRFLPASHPLLDDSEPDYVPSNEATASQDEASEDDSCSESDLSSGEEESEMEMDISNTDGPYDRDTVLRMFRAGLDSDYLFD</sequence>
<evidence type="ECO:0008006" key="4">
    <source>
        <dbReference type="Google" id="ProtNLM"/>
    </source>
</evidence>
<evidence type="ECO:0000256" key="1">
    <source>
        <dbReference type="SAM" id="MobiDB-lite"/>
    </source>
</evidence>
<proteinExistence type="predicted"/>
<dbReference type="EMBL" id="KZ857416">
    <property type="protein sequence ID" value="RDX47807.1"/>
    <property type="molecule type" value="Genomic_DNA"/>
</dbReference>
<dbReference type="InterPro" id="IPR032675">
    <property type="entry name" value="LRR_dom_sf"/>
</dbReference>
<dbReference type="OrthoDB" id="2758221at2759"/>